<keyword evidence="7 13" id="KW-0801">TPQ</keyword>
<comment type="caution">
    <text evidence="19">The sequence shown here is derived from an EMBL/GenBank/DDBJ whole genome shotgun (WGS) entry which is preliminary data.</text>
</comment>
<feature type="active site" description="Schiff-base intermediate with substrate; via topaquinone" evidence="13">
    <location>
        <position position="387"/>
    </location>
</feature>
<dbReference type="GO" id="GO:0048038">
    <property type="term" value="F:quinone binding"/>
    <property type="evidence" value="ECO:0007669"/>
    <property type="project" value="InterPro"/>
</dbReference>
<protein>
    <recommendedName>
        <fullName evidence="15">Amine oxidase</fullName>
        <ecNumber evidence="15">1.4.3.-</ecNumber>
    </recommendedName>
</protein>
<dbReference type="OrthoDB" id="5379943at2759"/>
<feature type="active site" description="Proton acceptor" evidence="13">
    <location>
        <position position="303"/>
    </location>
</feature>
<keyword evidence="8 15" id="KW-0560">Oxidoreductase</keyword>
<evidence type="ECO:0000259" key="18">
    <source>
        <dbReference type="Pfam" id="PF02728"/>
    </source>
</evidence>
<dbReference type="InterPro" id="IPR015798">
    <property type="entry name" value="Cu_amine_oxidase_C"/>
</dbReference>
<comment type="subunit">
    <text evidence="5">Homodimer.</text>
</comment>
<feature type="modified residue" description="2',4',5'-topaquinone" evidence="14">
    <location>
        <position position="387"/>
    </location>
</feature>
<keyword evidence="6 15" id="KW-0479">Metal-binding</keyword>
<feature type="domain" description="Copper amine oxidase catalytic" evidence="16">
    <location>
        <begin position="226"/>
        <end position="635"/>
    </location>
</feature>
<keyword evidence="11" id="KW-0464">Manganese</keyword>
<dbReference type="InterPro" id="IPR000269">
    <property type="entry name" value="Cu_amine_oxidase"/>
</dbReference>
<accession>A0A9P8V9M6</accession>
<dbReference type="Pfam" id="PF01179">
    <property type="entry name" value="Cu_amine_oxid"/>
    <property type="match status" value="1"/>
</dbReference>
<dbReference type="InterPro" id="IPR049947">
    <property type="entry name" value="Cu_Am_Ox_Cu-bd"/>
</dbReference>
<evidence type="ECO:0000256" key="14">
    <source>
        <dbReference type="PIRSR" id="PIRSR600269-51"/>
    </source>
</evidence>
<dbReference type="FunFam" id="3.10.450.40:FF:000014">
    <property type="entry name" value="Peroxisomal primary amine oxidase"/>
    <property type="match status" value="1"/>
</dbReference>
<dbReference type="Pfam" id="PF02727">
    <property type="entry name" value="Cu_amine_oxidN2"/>
    <property type="match status" value="1"/>
</dbReference>
<dbReference type="PROSITE" id="PS01164">
    <property type="entry name" value="COPPER_AMINE_OXID_1"/>
    <property type="match status" value="1"/>
</dbReference>
<dbReference type="Gene3D" id="2.70.98.20">
    <property type="entry name" value="Copper amine oxidase, catalytic domain"/>
    <property type="match status" value="1"/>
</dbReference>
<comment type="cofactor">
    <cofactor evidence="1">
        <name>Cu cation</name>
        <dbReference type="ChEBI" id="CHEBI:23378"/>
    </cofactor>
</comment>
<keyword evidence="9 15" id="KW-0186">Copper</keyword>
<evidence type="ECO:0000256" key="11">
    <source>
        <dbReference type="ARBA" id="ARBA00023211"/>
    </source>
</evidence>
<dbReference type="EMBL" id="JAGSXJ010000016">
    <property type="protein sequence ID" value="KAH6684968.1"/>
    <property type="molecule type" value="Genomic_DNA"/>
</dbReference>
<dbReference type="InterPro" id="IPR049948">
    <property type="entry name" value="Cu_Am_ox_TPQ-bd"/>
</dbReference>
<dbReference type="GO" id="GO:0009308">
    <property type="term" value="P:amine metabolic process"/>
    <property type="evidence" value="ECO:0007669"/>
    <property type="project" value="UniProtKB-UniRule"/>
</dbReference>
<dbReference type="InterPro" id="IPR015802">
    <property type="entry name" value="Cu_amine_oxidase_N3"/>
</dbReference>
<dbReference type="Gene3D" id="3.10.450.40">
    <property type="match status" value="2"/>
</dbReference>
<evidence type="ECO:0000256" key="10">
    <source>
        <dbReference type="ARBA" id="ARBA00023157"/>
    </source>
</evidence>
<proteinExistence type="inferred from homology"/>
<organism evidence="19 20">
    <name type="scientific">Plectosphaerella plurivora</name>
    <dbReference type="NCBI Taxonomy" id="936078"/>
    <lineage>
        <taxon>Eukaryota</taxon>
        <taxon>Fungi</taxon>
        <taxon>Dikarya</taxon>
        <taxon>Ascomycota</taxon>
        <taxon>Pezizomycotina</taxon>
        <taxon>Sordariomycetes</taxon>
        <taxon>Hypocreomycetidae</taxon>
        <taxon>Glomerellales</taxon>
        <taxon>Plectosphaerellaceae</taxon>
        <taxon>Plectosphaerella</taxon>
    </lineage>
</organism>
<evidence type="ECO:0000313" key="20">
    <source>
        <dbReference type="Proteomes" id="UP000770015"/>
    </source>
</evidence>
<name>A0A9P8V9M6_9PEZI</name>
<evidence type="ECO:0000256" key="8">
    <source>
        <dbReference type="ARBA" id="ARBA00023002"/>
    </source>
</evidence>
<evidence type="ECO:0000256" key="4">
    <source>
        <dbReference type="ARBA" id="ARBA00007983"/>
    </source>
</evidence>
<evidence type="ECO:0000256" key="7">
    <source>
        <dbReference type="ARBA" id="ARBA00022772"/>
    </source>
</evidence>
<comment type="cofactor">
    <cofactor evidence="2">
        <name>Mn(2+)</name>
        <dbReference type="ChEBI" id="CHEBI:29035"/>
    </cofactor>
</comment>
<dbReference type="InterPro" id="IPR015800">
    <property type="entry name" value="Cu_amine_oxidase_N2"/>
</dbReference>
<evidence type="ECO:0000256" key="5">
    <source>
        <dbReference type="ARBA" id="ARBA00011738"/>
    </source>
</evidence>
<evidence type="ECO:0000256" key="3">
    <source>
        <dbReference type="ARBA" id="ARBA00001947"/>
    </source>
</evidence>
<dbReference type="InterPro" id="IPR016182">
    <property type="entry name" value="Cu_amine_oxidase_N-reg"/>
</dbReference>
<evidence type="ECO:0000256" key="12">
    <source>
        <dbReference type="ARBA" id="ARBA00048032"/>
    </source>
</evidence>
<evidence type="ECO:0000256" key="6">
    <source>
        <dbReference type="ARBA" id="ARBA00022723"/>
    </source>
</evidence>
<dbReference type="SUPFAM" id="SSF54416">
    <property type="entry name" value="Amine oxidase N-terminal region"/>
    <property type="match status" value="2"/>
</dbReference>
<comment type="similarity">
    <text evidence="4 15">Belongs to the copper/topaquinone oxidase family.</text>
</comment>
<comment type="catalytic activity">
    <reaction evidence="12">
        <text>a primary methyl amine + O2 + H2O = an aldehyde + H2O2 + NH4(+)</text>
        <dbReference type="Rhea" id="RHEA:16153"/>
        <dbReference type="ChEBI" id="CHEBI:15377"/>
        <dbReference type="ChEBI" id="CHEBI:15379"/>
        <dbReference type="ChEBI" id="CHEBI:16240"/>
        <dbReference type="ChEBI" id="CHEBI:17478"/>
        <dbReference type="ChEBI" id="CHEBI:28938"/>
        <dbReference type="ChEBI" id="CHEBI:228804"/>
        <dbReference type="EC" id="1.4.3.21"/>
    </reaction>
</comment>
<dbReference type="PANTHER" id="PTHR10638">
    <property type="entry name" value="COPPER AMINE OXIDASE"/>
    <property type="match status" value="1"/>
</dbReference>
<keyword evidence="10" id="KW-1015">Disulfide bond</keyword>
<evidence type="ECO:0000256" key="1">
    <source>
        <dbReference type="ARBA" id="ARBA00001935"/>
    </source>
</evidence>
<dbReference type="GO" id="GO:0008131">
    <property type="term" value="F:primary methylamine oxidase activity"/>
    <property type="evidence" value="ECO:0007669"/>
    <property type="project" value="UniProtKB-EC"/>
</dbReference>
<evidence type="ECO:0000256" key="9">
    <source>
        <dbReference type="ARBA" id="ARBA00023008"/>
    </source>
</evidence>
<dbReference type="InterPro" id="IPR036460">
    <property type="entry name" value="Cu_amine_oxidase_C_sf"/>
</dbReference>
<dbReference type="SUPFAM" id="SSF49998">
    <property type="entry name" value="Amine oxidase catalytic domain"/>
    <property type="match status" value="1"/>
</dbReference>
<dbReference type="PANTHER" id="PTHR10638:SF86">
    <property type="entry name" value="COPPER AMINE OXIDASE 1-RELATED"/>
    <property type="match status" value="1"/>
</dbReference>
<dbReference type="Proteomes" id="UP000770015">
    <property type="component" value="Unassembled WGS sequence"/>
</dbReference>
<evidence type="ECO:0000256" key="15">
    <source>
        <dbReference type="RuleBase" id="RU000672"/>
    </source>
</evidence>
<evidence type="ECO:0000259" key="17">
    <source>
        <dbReference type="Pfam" id="PF02727"/>
    </source>
</evidence>
<dbReference type="EC" id="1.4.3.-" evidence="15"/>
<dbReference type="FunFam" id="2.70.98.20:FF:000001">
    <property type="entry name" value="Amine oxidase"/>
    <property type="match status" value="1"/>
</dbReference>
<comment type="cofactor">
    <cofactor evidence="15">
        <name>Cu cation</name>
        <dbReference type="ChEBI" id="CHEBI:23378"/>
    </cofactor>
    <text evidence="15">Contains 1 topaquinone per subunit.</text>
</comment>
<feature type="domain" description="Copper amine oxidase N2-terminal" evidence="17">
    <location>
        <begin position="9"/>
        <end position="92"/>
    </location>
</feature>
<dbReference type="PROSITE" id="PS01165">
    <property type="entry name" value="COPPER_AMINE_OXID_2"/>
    <property type="match status" value="1"/>
</dbReference>
<evidence type="ECO:0000259" key="16">
    <source>
        <dbReference type="Pfam" id="PF01179"/>
    </source>
</evidence>
<sequence>MTATAKTPHPFDPLEPAELEVAVSVVKKAHGELIFKGITLQEPRKAEMLKWLEDPTEDLKPARVADVTVIAPGGKVYDGLVDIKSGKILEWELLEGVQPIVTVEDLIIVEHICRTDERVIEQCELSGIPREDMHKVYCDPWIIGYDERWGNKQRVQQALLYYRPDVDDCQYQYPLDFFPIFDAVTKTIIDMDIPKLRRPVSKAPPVNYHPEAVEKNGGYRTDLKPIHVTQPEGVSFTMNGREIQWQSWSMHIGFNYRDGIVLNNIVYNDKGTKRDIFYRLSLSEMVVPYGNPEPPHHRKHAFDLGEYGAGYLTNSLALGCDCKGSIHYLDAHFANHSGDIREIKNAICIHEEDAGLLFKHTDFRDESVIVTRARKLIIQHIFTAGNYEYIVNWTFHQDGTIQPEVKLSGILNTYAMNADEDIAPWGTQVYPGVNAHNHQHLFCLRIDANVDGGKNTVFTSDTLASDAPVGSPENPYGNGFYAKRTKLATTGQSMTDYDASRTWEICNPNKTHPYSKKPVSYKLVSREVPGLLPKKDSVVWKRAGFARHAVHVTKYRDDQLWPAGRHVPQTTGDPEYGLPAWIGDGTESIDNEDIVLWHTFGVTHIPSPEDFPVMPVEPITLLLRPRNFFANNPVMNVPPSYATTPSQIAAKKPAVVDGTDKHSTLALRNEVCCANGTNGTNGTNGVH</sequence>
<comment type="PTM">
    <text evidence="14 15">Topaquinone (TPQ) is generated by copper-dependent autoxidation of a specific tyrosyl residue.</text>
</comment>
<dbReference type="AlphaFoldDB" id="A0A9P8V9M6"/>
<feature type="domain" description="Copper amine oxidase N3-terminal" evidence="18">
    <location>
        <begin position="99"/>
        <end position="200"/>
    </location>
</feature>
<dbReference type="GO" id="GO:0005507">
    <property type="term" value="F:copper ion binding"/>
    <property type="evidence" value="ECO:0007669"/>
    <property type="project" value="InterPro"/>
</dbReference>
<keyword evidence="20" id="KW-1185">Reference proteome</keyword>
<evidence type="ECO:0000256" key="2">
    <source>
        <dbReference type="ARBA" id="ARBA00001936"/>
    </source>
</evidence>
<reference evidence="19" key="1">
    <citation type="journal article" date="2021" name="Nat. Commun.">
        <title>Genetic determinants of endophytism in the Arabidopsis root mycobiome.</title>
        <authorList>
            <person name="Mesny F."/>
            <person name="Miyauchi S."/>
            <person name="Thiergart T."/>
            <person name="Pickel B."/>
            <person name="Atanasova L."/>
            <person name="Karlsson M."/>
            <person name="Huettel B."/>
            <person name="Barry K.W."/>
            <person name="Haridas S."/>
            <person name="Chen C."/>
            <person name="Bauer D."/>
            <person name="Andreopoulos W."/>
            <person name="Pangilinan J."/>
            <person name="LaButti K."/>
            <person name="Riley R."/>
            <person name="Lipzen A."/>
            <person name="Clum A."/>
            <person name="Drula E."/>
            <person name="Henrissat B."/>
            <person name="Kohler A."/>
            <person name="Grigoriev I.V."/>
            <person name="Martin F.M."/>
            <person name="Hacquard S."/>
        </authorList>
    </citation>
    <scope>NUCLEOTIDE SEQUENCE</scope>
    <source>
        <strain evidence="19">MPI-SDFR-AT-0117</strain>
    </source>
</reference>
<gene>
    <name evidence="19" type="ORF">F5X68DRAFT_276981</name>
</gene>
<comment type="cofactor">
    <cofactor evidence="3">
        <name>Zn(2+)</name>
        <dbReference type="ChEBI" id="CHEBI:29105"/>
    </cofactor>
</comment>
<dbReference type="Pfam" id="PF02728">
    <property type="entry name" value="Cu_amine_oxidN3"/>
    <property type="match status" value="1"/>
</dbReference>
<evidence type="ECO:0000313" key="19">
    <source>
        <dbReference type="EMBL" id="KAH6684968.1"/>
    </source>
</evidence>
<evidence type="ECO:0000256" key="13">
    <source>
        <dbReference type="PIRSR" id="PIRSR600269-50"/>
    </source>
</evidence>